<dbReference type="Gene3D" id="3.30.300.30">
    <property type="match status" value="1"/>
</dbReference>
<name>A0A7K1FEG5_9ACTN</name>
<dbReference type="PANTHER" id="PTHR43201">
    <property type="entry name" value="ACYL-COA SYNTHETASE"/>
    <property type="match status" value="1"/>
</dbReference>
<dbReference type="Gene3D" id="3.40.50.980">
    <property type="match status" value="2"/>
</dbReference>
<reference evidence="5 6" key="1">
    <citation type="submission" date="2019-11" db="EMBL/GenBank/DDBJ databases">
        <authorList>
            <person name="Jiang L.-Q."/>
        </authorList>
    </citation>
    <scope>NUCLEOTIDE SEQUENCE [LARGE SCALE GENOMIC DNA]</scope>
    <source>
        <strain evidence="5 6">YIM 132087</strain>
    </source>
</reference>
<dbReference type="EMBL" id="WLYK01000001">
    <property type="protein sequence ID" value="MTD12497.1"/>
    <property type="molecule type" value="Genomic_DNA"/>
</dbReference>
<comment type="similarity">
    <text evidence="1">Belongs to the ATP-dependent AMP-binding enzyme family.</text>
</comment>
<dbReference type="Proteomes" id="UP000460221">
    <property type="component" value="Unassembled WGS sequence"/>
</dbReference>
<dbReference type="PROSITE" id="PS00455">
    <property type="entry name" value="AMP_BINDING"/>
    <property type="match status" value="1"/>
</dbReference>
<evidence type="ECO:0000256" key="1">
    <source>
        <dbReference type="ARBA" id="ARBA00006432"/>
    </source>
</evidence>
<dbReference type="InterPro" id="IPR020845">
    <property type="entry name" value="AMP-binding_CS"/>
</dbReference>
<keyword evidence="6" id="KW-1185">Reference proteome</keyword>
<comment type="caution">
    <text evidence="5">The sequence shown here is derived from an EMBL/GenBank/DDBJ whole genome shotgun (WGS) entry which is preliminary data.</text>
</comment>
<evidence type="ECO:0000256" key="2">
    <source>
        <dbReference type="ARBA" id="ARBA00022598"/>
    </source>
</evidence>
<dbReference type="GO" id="GO:0006631">
    <property type="term" value="P:fatty acid metabolic process"/>
    <property type="evidence" value="ECO:0007669"/>
    <property type="project" value="TreeGrafter"/>
</dbReference>
<dbReference type="Pfam" id="PF00501">
    <property type="entry name" value="AMP-binding"/>
    <property type="match status" value="1"/>
</dbReference>
<dbReference type="GO" id="GO:0031956">
    <property type="term" value="F:medium-chain fatty acid-CoA ligase activity"/>
    <property type="evidence" value="ECO:0007669"/>
    <property type="project" value="TreeGrafter"/>
</dbReference>
<proteinExistence type="inferred from homology"/>
<dbReference type="PANTHER" id="PTHR43201:SF5">
    <property type="entry name" value="MEDIUM-CHAIN ACYL-COA LIGASE ACSF2, MITOCHONDRIAL"/>
    <property type="match status" value="1"/>
</dbReference>
<evidence type="ECO:0000259" key="4">
    <source>
        <dbReference type="Pfam" id="PF13193"/>
    </source>
</evidence>
<feature type="domain" description="AMP-binding enzyme C-terminal" evidence="4">
    <location>
        <begin position="440"/>
        <end position="515"/>
    </location>
</feature>
<evidence type="ECO:0000259" key="3">
    <source>
        <dbReference type="Pfam" id="PF00501"/>
    </source>
</evidence>
<protein>
    <submittedName>
        <fullName evidence="5">AMP-binding protein</fullName>
    </submittedName>
</protein>
<dbReference type="InterPro" id="IPR025110">
    <property type="entry name" value="AMP-bd_C"/>
</dbReference>
<feature type="domain" description="AMP-dependent synthetase/ligase" evidence="3">
    <location>
        <begin position="27"/>
        <end position="389"/>
    </location>
</feature>
<accession>A0A7K1FEG5</accession>
<dbReference type="AlphaFoldDB" id="A0A7K1FEG5"/>
<evidence type="ECO:0000313" key="6">
    <source>
        <dbReference type="Proteomes" id="UP000460221"/>
    </source>
</evidence>
<dbReference type="Gene3D" id="2.30.38.10">
    <property type="entry name" value="Luciferase, Domain 3"/>
    <property type="match status" value="1"/>
</dbReference>
<dbReference type="FunFam" id="3.30.300.30:FF:000008">
    <property type="entry name" value="2,3-dihydroxybenzoate-AMP ligase"/>
    <property type="match status" value="1"/>
</dbReference>
<organism evidence="5 6">
    <name type="scientific">Nakamurella alba</name>
    <dbReference type="NCBI Taxonomy" id="2665158"/>
    <lineage>
        <taxon>Bacteria</taxon>
        <taxon>Bacillati</taxon>
        <taxon>Actinomycetota</taxon>
        <taxon>Actinomycetes</taxon>
        <taxon>Nakamurellales</taxon>
        <taxon>Nakamurellaceae</taxon>
        <taxon>Nakamurella</taxon>
    </lineage>
</organism>
<keyword evidence="2" id="KW-0436">Ligase</keyword>
<dbReference type="Pfam" id="PF13193">
    <property type="entry name" value="AMP-binding_C"/>
    <property type="match status" value="1"/>
</dbReference>
<sequence>MRSTSHRPADISLPLIETTVPGVLASAVATCPDRVALVDAVAAPEARRTWTYAELDAQVRHIALLLLDRFAPGERVAVWSPNSADWVLLQHGAALAGLVLVTVNPALRESEVRHVLSNSGAAGVFAAGEYRGFRPYQAVVDMQPDLPDVRQVVSFDDWAGFLGGTPGAHELPEVTPDDPCQIQYTSGTTGFPKAALLHHRGLVNASRFVARGAGVTDGAVWVNSMPMFHIGGGALTELGTFTHHGTYVLLPAFDPALQLELIETYRGTIMLAVPTMLVAMLDHPDARTRDLSSLGTVMSGASFVPAELVRRTTSAFGCGFSILFGQTEMHGVISQTRLSDSPEDMSETIGAPLPHVEVAVTDPATGEVVPTGEPGEICVRGYQTMLGYFGDGPATAAALSDDGWLHSGDLGTMDERGYLRIVGRLKDMVIRGGENVYPAEVEQLLSTHPEVRQSAVIGLPDPHWGEVVAAIVQRAPGSEVTPESLRAFCKERLASFKVPGVWFFVDEFPVTATGKIQKFLLRAWALGQPPATAVPV</sequence>
<dbReference type="SUPFAM" id="SSF56801">
    <property type="entry name" value="Acetyl-CoA synthetase-like"/>
    <property type="match status" value="1"/>
</dbReference>
<dbReference type="InterPro" id="IPR000873">
    <property type="entry name" value="AMP-dep_synth/lig_dom"/>
</dbReference>
<evidence type="ECO:0000313" key="5">
    <source>
        <dbReference type="EMBL" id="MTD12497.1"/>
    </source>
</evidence>
<dbReference type="InterPro" id="IPR045851">
    <property type="entry name" value="AMP-bd_C_sf"/>
</dbReference>
<gene>
    <name evidence="5" type="ORF">GIS00_00880</name>
</gene>